<reference evidence="1 2" key="1">
    <citation type="submission" date="2020-01" db="EMBL/GenBank/DDBJ databases">
        <title>Dynamics of blaIMP-6 dissemination in carbapenem resistant Enterobacteriacea isolated from regional surveillance in Osaka, Japan.</title>
        <authorList>
            <person name="Abe R."/>
            <person name="Akeda Y."/>
            <person name="Sugawara Y."/>
            <person name="Yamamoto N."/>
            <person name="Tomono K."/>
            <person name="Takeuchi D."/>
            <person name="Kawahara R."/>
            <person name="Hamada S."/>
        </authorList>
    </citation>
    <scope>NUCLEOTIDE SEQUENCE [LARGE SCALE GENOMIC DNA]</scope>
    <source>
        <strain evidence="1 2">E300</strain>
    </source>
</reference>
<organism evidence="1 2">
    <name type="scientific">Escherichia coli</name>
    <dbReference type="NCBI Taxonomy" id="562"/>
    <lineage>
        <taxon>Bacteria</taxon>
        <taxon>Pseudomonadati</taxon>
        <taxon>Pseudomonadota</taxon>
        <taxon>Gammaproteobacteria</taxon>
        <taxon>Enterobacterales</taxon>
        <taxon>Enterobacteriaceae</taxon>
        <taxon>Escherichia</taxon>
    </lineage>
</organism>
<evidence type="ECO:0000313" key="2">
    <source>
        <dbReference type="Proteomes" id="UP000467488"/>
    </source>
</evidence>
<evidence type="ECO:0008006" key="3">
    <source>
        <dbReference type="Google" id="ProtNLM"/>
    </source>
</evidence>
<protein>
    <recommendedName>
        <fullName evidence="3">Immunobinding protein B IbrB</fullName>
    </recommendedName>
</protein>
<gene>
    <name evidence="1" type="ORF">EIMP300_71600</name>
</gene>
<dbReference type="EMBL" id="AP022360">
    <property type="protein sequence ID" value="BBU85760.1"/>
    <property type="molecule type" value="Genomic_DNA"/>
</dbReference>
<dbReference type="Proteomes" id="UP000467488">
    <property type="component" value="Chromosome"/>
</dbReference>
<evidence type="ECO:0000313" key="1">
    <source>
        <dbReference type="EMBL" id="BBU85760.1"/>
    </source>
</evidence>
<accession>A0A8S0G0Z7</accession>
<name>A0A8S0G0Z7_ECOLX</name>
<proteinExistence type="predicted"/>
<sequence>MSEIVRELSQLGWDDNKIGKELGMDSDEVLRLKQINGLQELFADRQFSRAWTVK</sequence>
<dbReference type="AlphaFoldDB" id="A0A8S0G0Z7"/>